<feature type="chain" id="PRO_5016358598" description="Endosialidase-like protein" evidence="1">
    <location>
        <begin position="20"/>
        <end position="327"/>
    </location>
</feature>
<gene>
    <name evidence="2" type="ORF">HZY62_13465</name>
    <name evidence="3" type="ORF">LX92_03071</name>
</gene>
<dbReference type="AlphaFoldDB" id="A0A316DXY7"/>
<organism evidence="3 4">
    <name type="scientific">Maribacter polysiphoniae</name>
    <dbReference type="NCBI Taxonomy" id="429344"/>
    <lineage>
        <taxon>Bacteria</taxon>
        <taxon>Pseudomonadati</taxon>
        <taxon>Bacteroidota</taxon>
        <taxon>Flavobacteriia</taxon>
        <taxon>Flavobacteriales</taxon>
        <taxon>Flavobacteriaceae</taxon>
        <taxon>Maribacter</taxon>
    </lineage>
</organism>
<dbReference type="EMBL" id="QGGQ01000007">
    <property type="protein sequence ID" value="PWK22596.1"/>
    <property type="molecule type" value="Genomic_DNA"/>
</dbReference>
<dbReference type="EMBL" id="JACWLN010000006">
    <property type="protein sequence ID" value="MBD1261607.1"/>
    <property type="molecule type" value="Genomic_DNA"/>
</dbReference>
<dbReference type="Proteomes" id="UP000245667">
    <property type="component" value="Unassembled WGS sequence"/>
</dbReference>
<keyword evidence="1" id="KW-0732">Signal</keyword>
<protein>
    <recommendedName>
        <fullName evidence="6">Endosialidase-like protein</fullName>
    </recommendedName>
</protein>
<evidence type="ECO:0000313" key="4">
    <source>
        <dbReference type="Proteomes" id="UP000245667"/>
    </source>
</evidence>
<dbReference type="RefSeq" id="WP_109652377.1">
    <property type="nucleotide sequence ID" value="NZ_JACWLN010000006.1"/>
</dbReference>
<reference evidence="3 4" key="1">
    <citation type="submission" date="2018-05" db="EMBL/GenBank/DDBJ databases">
        <title>Genomic Encyclopedia of Archaeal and Bacterial Type Strains, Phase II (KMG-II): from individual species to whole genera.</title>
        <authorList>
            <person name="Goeker M."/>
        </authorList>
    </citation>
    <scope>NUCLEOTIDE SEQUENCE [LARGE SCALE GENOMIC DNA]</scope>
    <source>
        <strain evidence="3 4">DSM 23514</strain>
    </source>
</reference>
<dbReference type="Proteomes" id="UP000651837">
    <property type="component" value="Unassembled WGS sequence"/>
</dbReference>
<evidence type="ECO:0000313" key="5">
    <source>
        <dbReference type="Proteomes" id="UP000651837"/>
    </source>
</evidence>
<evidence type="ECO:0008006" key="6">
    <source>
        <dbReference type="Google" id="ProtNLM"/>
    </source>
</evidence>
<keyword evidence="5" id="KW-1185">Reference proteome</keyword>
<evidence type="ECO:0000313" key="3">
    <source>
        <dbReference type="EMBL" id="PWK22596.1"/>
    </source>
</evidence>
<reference evidence="2 5" key="2">
    <citation type="submission" date="2020-07" db="EMBL/GenBank/DDBJ databases">
        <title>The draft genome sequence of Maribacter polysiphoniae KCTC 22021.</title>
        <authorList>
            <person name="Mu L."/>
        </authorList>
    </citation>
    <scope>NUCLEOTIDE SEQUENCE [LARGE SCALE GENOMIC DNA]</scope>
    <source>
        <strain evidence="2 5">KCTC 22021</strain>
    </source>
</reference>
<evidence type="ECO:0000313" key="2">
    <source>
        <dbReference type="EMBL" id="MBD1261607.1"/>
    </source>
</evidence>
<name>A0A316DXY7_9FLAO</name>
<sequence>MKKNISLLFYLFLGVFVSAQTQTNYDLTAGEGHGFRFWNGSDNYKIDMGSSSEYNYGPVTNYSIKNNMHSTTGQGWTWGVSGSEPIAALNNDGDFQIARNFYSLGSVGVGLIDPEYRLHVTGGVKLRKTTIGVTSASNENSWIRDEWLTGNYGPAKWNQSTQRWVRPEGNYNDIGGIVYQDEGTYFIRDKAGSQLEYTNREFLQKAFLFSSITNGNVGIGTTIPDSKLTVKGKIHAEEVKIDLSVPAPDYVFNEDYDLRTLEETQDYIEEHAHLPNIPSAKEMENDGVELGVMNMKLLEKIEELMLYTIQQEIRIKELEKTVVNLIK</sequence>
<evidence type="ECO:0000256" key="1">
    <source>
        <dbReference type="SAM" id="SignalP"/>
    </source>
</evidence>
<proteinExistence type="predicted"/>
<dbReference type="OrthoDB" id="1488700at2"/>
<accession>A0A316DXY7</accession>
<comment type="caution">
    <text evidence="3">The sequence shown here is derived from an EMBL/GenBank/DDBJ whole genome shotgun (WGS) entry which is preliminary data.</text>
</comment>
<feature type="signal peptide" evidence="1">
    <location>
        <begin position="1"/>
        <end position="19"/>
    </location>
</feature>